<dbReference type="InterPro" id="IPR049076">
    <property type="entry name" value="ACCA"/>
</dbReference>
<comment type="caution">
    <text evidence="1">The sequence shown here is derived from an EMBL/GenBank/DDBJ whole genome shotgun (WGS) entry which is preliminary data.</text>
</comment>
<proteinExistence type="predicted"/>
<reference evidence="1 2" key="1">
    <citation type="submission" date="2020-08" db="EMBL/GenBank/DDBJ databases">
        <title>Plant Genome Project.</title>
        <authorList>
            <person name="Zhang R.-G."/>
        </authorList>
    </citation>
    <scope>NUCLEOTIDE SEQUENCE [LARGE SCALE GENOMIC DNA]</scope>
    <source>
        <strain evidence="1">WSP0</strain>
        <tissue evidence="1">Leaf</tissue>
    </source>
</reference>
<organism evidence="1 2">
    <name type="scientific">Rhododendron griersonianum</name>
    <dbReference type="NCBI Taxonomy" id="479676"/>
    <lineage>
        <taxon>Eukaryota</taxon>
        <taxon>Viridiplantae</taxon>
        <taxon>Streptophyta</taxon>
        <taxon>Embryophyta</taxon>
        <taxon>Tracheophyta</taxon>
        <taxon>Spermatophyta</taxon>
        <taxon>Magnoliopsida</taxon>
        <taxon>eudicotyledons</taxon>
        <taxon>Gunneridae</taxon>
        <taxon>Pentapetalae</taxon>
        <taxon>asterids</taxon>
        <taxon>Ericales</taxon>
        <taxon>Ericaceae</taxon>
        <taxon>Ericoideae</taxon>
        <taxon>Rhodoreae</taxon>
        <taxon>Rhododendron</taxon>
    </lineage>
</organism>
<name>A0AAV6JXN4_9ERIC</name>
<protein>
    <submittedName>
        <fullName evidence="1">Uncharacterized protein</fullName>
    </submittedName>
</protein>
<evidence type="ECO:0000313" key="1">
    <source>
        <dbReference type="EMBL" id="KAG5544926.1"/>
    </source>
</evidence>
<dbReference type="GO" id="GO:0006633">
    <property type="term" value="P:fatty acid biosynthetic process"/>
    <property type="evidence" value="ECO:0007669"/>
    <property type="project" value="TreeGrafter"/>
</dbReference>
<dbReference type="AlphaFoldDB" id="A0AAV6JXN4"/>
<evidence type="ECO:0000313" key="2">
    <source>
        <dbReference type="Proteomes" id="UP000823749"/>
    </source>
</evidence>
<keyword evidence="2" id="KW-1185">Reference proteome</keyword>
<gene>
    <name evidence="1" type="ORF">RHGRI_017402</name>
</gene>
<dbReference type="PANTHER" id="PTHR45728:SF3">
    <property type="entry name" value="ACETYL-COA CARBOXYLASE"/>
    <property type="match status" value="1"/>
</dbReference>
<dbReference type="GO" id="GO:0003989">
    <property type="term" value="F:acetyl-CoA carboxylase activity"/>
    <property type="evidence" value="ECO:0007669"/>
    <property type="project" value="InterPro"/>
</dbReference>
<accession>A0AAV6JXN4</accession>
<dbReference type="PANTHER" id="PTHR45728">
    <property type="entry name" value="ACETYL-COA CARBOXYLASE, ISOFORM A"/>
    <property type="match status" value="1"/>
</dbReference>
<sequence>MDNDLKKYLDCFMKYFSSFSRSMQLLIKLKGSENQISFECLLLSYMETQMSLEEAFMNSQILNLLNEKLKLACLRSCLCIGESRALAIANMFSSYISQQCIGFRRIQITEKIKYTEAGPDSRIAMRVRSDRPPWYLSVVGGGFYKASTSSAAVVSKYFGYLEKWQIPRKLDGNSHVIYAEEEADGTWLLLAGEFIARLYLDDPSAVRKAEPFSWELSNFGATNRNIWKSSSEVCCEFECSPDDSCRF</sequence>
<dbReference type="Proteomes" id="UP000823749">
    <property type="component" value="Chromosome 6"/>
</dbReference>
<dbReference type="EMBL" id="JACTNZ010000006">
    <property type="protein sequence ID" value="KAG5544926.1"/>
    <property type="molecule type" value="Genomic_DNA"/>
</dbReference>